<protein>
    <submittedName>
        <fullName evidence="2">Uncharacterized protein</fullName>
    </submittedName>
</protein>
<gene>
    <name evidence="2" type="ORF">SAMN06265348_10254</name>
</gene>
<organism evidence="2 3">
    <name type="scientific">Pedobacter westerhofensis</name>
    <dbReference type="NCBI Taxonomy" id="425512"/>
    <lineage>
        <taxon>Bacteria</taxon>
        <taxon>Pseudomonadati</taxon>
        <taxon>Bacteroidota</taxon>
        <taxon>Sphingobacteriia</taxon>
        <taxon>Sphingobacteriales</taxon>
        <taxon>Sphingobacteriaceae</taxon>
        <taxon>Pedobacter</taxon>
    </lineage>
</organism>
<proteinExistence type="predicted"/>
<dbReference type="AlphaFoldDB" id="A0A521B6U5"/>
<reference evidence="2 3" key="1">
    <citation type="submission" date="2017-05" db="EMBL/GenBank/DDBJ databases">
        <authorList>
            <person name="Varghese N."/>
            <person name="Submissions S."/>
        </authorList>
    </citation>
    <scope>NUCLEOTIDE SEQUENCE [LARGE SCALE GENOMIC DNA]</scope>
    <source>
        <strain evidence="2 3">DSM 19036</strain>
    </source>
</reference>
<feature type="transmembrane region" description="Helical" evidence="1">
    <location>
        <begin position="126"/>
        <end position="143"/>
    </location>
</feature>
<keyword evidence="1" id="KW-1133">Transmembrane helix</keyword>
<evidence type="ECO:0000256" key="1">
    <source>
        <dbReference type="SAM" id="Phobius"/>
    </source>
</evidence>
<accession>A0A521B6U5</accession>
<sequence length="147" mass="15606">MSKITNLIAGLAGAAALNILHETLKKQSSNVPRVDLLGEDAIQRTLRYFGGHIDDKETLYNATLAGDLVGNTLYYSLIGAGSAKYLWPKAIFVGLSAGIGAVKLPKPMGLDDTPVTKTDEVKILTVGYYLFGALVTAAVVNLINKKA</sequence>
<evidence type="ECO:0000313" key="2">
    <source>
        <dbReference type="EMBL" id="SMO42731.1"/>
    </source>
</evidence>
<name>A0A521B6U5_9SPHI</name>
<dbReference type="RefSeq" id="WP_142526755.1">
    <property type="nucleotide sequence ID" value="NZ_CBCSJO010000003.1"/>
</dbReference>
<evidence type="ECO:0000313" key="3">
    <source>
        <dbReference type="Proteomes" id="UP000320300"/>
    </source>
</evidence>
<keyword evidence="1" id="KW-0472">Membrane</keyword>
<keyword evidence="1" id="KW-0812">Transmembrane</keyword>
<dbReference type="EMBL" id="FXTN01000002">
    <property type="protein sequence ID" value="SMO42731.1"/>
    <property type="molecule type" value="Genomic_DNA"/>
</dbReference>
<dbReference type="Proteomes" id="UP000320300">
    <property type="component" value="Unassembled WGS sequence"/>
</dbReference>
<dbReference type="OrthoDB" id="677977at2"/>
<keyword evidence="3" id="KW-1185">Reference proteome</keyword>